<dbReference type="InterPro" id="IPR012337">
    <property type="entry name" value="RNaseH-like_sf"/>
</dbReference>
<organism evidence="1 2">
    <name type="scientific">Aphis craccivora</name>
    <name type="common">Cowpea aphid</name>
    <dbReference type="NCBI Taxonomy" id="307492"/>
    <lineage>
        <taxon>Eukaryota</taxon>
        <taxon>Metazoa</taxon>
        <taxon>Ecdysozoa</taxon>
        <taxon>Arthropoda</taxon>
        <taxon>Hexapoda</taxon>
        <taxon>Insecta</taxon>
        <taxon>Pterygota</taxon>
        <taxon>Neoptera</taxon>
        <taxon>Paraneoptera</taxon>
        <taxon>Hemiptera</taxon>
        <taxon>Sternorrhyncha</taxon>
        <taxon>Aphidomorpha</taxon>
        <taxon>Aphidoidea</taxon>
        <taxon>Aphididae</taxon>
        <taxon>Aphidini</taxon>
        <taxon>Aphis</taxon>
        <taxon>Aphis</taxon>
    </lineage>
</organism>
<protein>
    <submittedName>
        <fullName evidence="1">RNase H domain-containing protein</fullName>
    </submittedName>
</protein>
<name>A0A6G0VPL5_APHCR</name>
<comment type="caution">
    <text evidence="1">The sequence shown here is derived from an EMBL/GenBank/DDBJ whole genome shotgun (WGS) entry which is preliminary data.</text>
</comment>
<evidence type="ECO:0000313" key="1">
    <source>
        <dbReference type="EMBL" id="KAF0704304.1"/>
    </source>
</evidence>
<dbReference type="EMBL" id="VUJU01013595">
    <property type="protein sequence ID" value="KAF0704304.1"/>
    <property type="molecule type" value="Genomic_DNA"/>
</dbReference>
<accession>A0A6G0VPL5</accession>
<dbReference type="Proteomes" id="UP000478052">
    <property type="component" value="Unassembled WGS sequence"/>
</dbReference>
<gene>
    <name evidence="1" type="ORF">FWK35_00035529</name>
</gene>
<dbReference type="AlphaFoldDB" id="A0A6G0VPL5"/>
<proteinExistence type="predicted"/>
<dbReference type="OrthoDB" id="7700353at2759"/>
<sequence length="153" mass="16996">MGTHSFPLSASYSFYIPEFHVSFSNNLPPSSSFTAECCAVLEALRFISNAAPNNYLIASDYSNRLIQLLWVPGHVGMYGNEMADSLDKSSLISFFLLSLLYLRPILPLYYIVTLPVSGPTTGITCQLTLLPNINLLSLPFLKKNLTIVRLTWA</sequence>
<reference evidence="1 2" key="1">
    <citation type="submission" date="2019-08" db="EMBL/GenBank/DDBJ databases">
        <title>Whole genome of Aphis craccivora.</title>
        <authorList>
            <person name="Voronova N.V."/>
            <person name="Shulinski R.S."/>
            <person name="Bandarenka Y.V."/>
            <person name="Zhorov D.G."/>
            <person name="Warner D."/>
        </authorList>
    </citation>
    <scope>NUCLEOTIDE SEQUENCE [LARGE SCALE GENOMIC DNA]</scope>
    <source>
        <strain evidence="1">180601</strain>
        <tissue evidence="1">Whole Body</tissue>
    </source>
</reference>
<dbReference type="SUPFAM" id="SSF53098">
    <property type="entry name" value="Ribonuclease H-like"/>
    <property type="match status" value="1"/>
</dbReference>
<evidence type="ECO:0000313" key="2">
    <source>
        <dbReference type="Proteomes" id="UP000478052"/>
    </source>
</evidence>
<keyword evidence="2" id="KW-1185">Reference proteome</keyword>